<organism evidence="1 2">
    <name type="scientific">Leptotrichia wadei</name>
    <dbReference type="NCBI Taxonomy" id="157687"/>
    <lineage>
        <taxon>Bacteria</taxon>
        <taxon>Fusobacteriati</taxon>
        <taxon>Fusobacteriota</taxon>
        <taxon>Fusobacteriia</taxon>
        <taxon>Fusobacteriales</taxon>
        <taxon>Leptotrichiaceae</taxon>
        <taxon>Leptotrichia</taxon>
    </lineage>
</organism>
<evidence type="ECO:0000313" key="1">
    <source>
        <dbReference type="EMBL" id="BBM48077.1"/>
    </source>
</evidence>
<proteinExistence type="predicted"/>
<reference evidence="1 2" key="1">
    <citation type="submission" date="2019-07" db="EMBL/GenBank/DDBJ databases">
        <title>Complete Genome Sequence of Leptotrichia wadei Strain JMUB3933.</title>
        <authorList>
            <person name="Watanabe S."/>
            <person name="Cui L."/>
        </authorList>
    </citation>
    <scope>NUCLEOTIDE SEQUENCE [LARGE SCALE GENOMIC DNA]</scope>
    <source>
        <strain evidence="1 2">JMUB3933</strain>
    </source>
</reference>
<gene>
    <name evidence="1" type="ORF">JMUB3933_1581</name>
</gene>
<dbReference type="Proteomes" id="UP000321397">
    <property type="component" value="Chromosome"/>
</dbReference>
<dbReference type="AlphaFoldDB" id="A0A510KA65"/>
<protein>
    <submittedName>
        <fullName evidence="1">Uncharacterized protein</fullName>
    </submittedName>
</protein>
<dbReference type="EMBL" id="AP019834">
    <property type="protein sequence ID" value="BBM48077.1"/>
    <property type="molecule type" value="Genomic_DNA"/>
</dbReference>
<name>A0A510KA65_9FUSO</name>
<dbReference type="RefSeq" id="WP_012806379.1">
    <property type="nucleotide sequence ID" value="NZ_AP019834.1"/>
</dbReference>
<evidence type="ECO:0000313" key="2">
    <source>
        <dbReference type="Proteomes" id="UP000321397"/>
    </source>
</evidence>
<sequence length="71" mass="9051">MKDWIEEYAILRKFIEKYCEEQDKNRLIEILNMKDRFLFKYFVNEFSKLKIPNRMTEEELKEYKEKIMIYI</sequence>
<accession>A0A510KA65</accession>